<feature type="compositionally biased region" description="Basic residues" evidence="1">
    <location>
        <begin position="721"/>
        <end position="739"/>
    </location>
</feature>
<evidence type="ECO:0008006" key="4">
    <source>
        <dbReference type="Google" id="ProtNLM"/>
    </source>
</evidence>
<feature type="region of interest" description="Disordered" evidence="1">
    <location>
        <begin position="426"/>
        <end position="739"/>
    </location>
</feature>
<dbReference type="EMBL" id="JAZAVJ010000111">
    <property type="protein sequence ID" value="KAK7414085.1"/>
    <property type="molecule type" value="Genomic_DNA"/>
</dbReference>
<feature type="compositionally biased region" description="Basic and acidic residues" evidence="1">
    <location>
        <begin position="575"/>
        <end position="587"/>
    </location>
</feature>
<accession>A0ABR1GZ14</accession>
<feature type="compositionally biased region" description="Basic and acidic residues" evidence="1">
    <location>
        <begin position="651"/>
        <end position="668"/>
    </location>
</feature>
<reference evidence="2 3" key="1">
    <citation type="journal article" date="2025" name="Microbiol. Resour. Announc.">
        <title>Draft genome sequences for Neonectria magnoliae and Neonectria punicea, canker pathogens of Liriodendron tulipifera and Acer saccharum in West Virginia.</title>
        <authorList>
            <person name="Petronek H.M."/>
            <person name="Kasson M.T."/>
            <person name="Metheny A.M."/>
            <person name="Stauder C.M."/>
            <person name="Lovett B."/>
            <person name="Lynch S.C."/>
            <person name="Garnas J.R."/>
            <person name="Kasson L.R."/>
            <person name="Stajich J.E."/>
        </authorList>
    </citation>
    <scope>NUCLEOTIDE SEQUENCE [LARGE SCALE GENOMIC DNA]</scope>
    <source>
        <strain evidence="2 3">NRRL 64653</strain>
    </source>
</reference>
<gene>
    <name evidence="2" type="ORF">QQX98_007028</name>
</gene>
<name>A0ABR1GZ14_9HYPO</name>
<feature type="compositionally biased region" description="Basic and acidic residues" evidence="1">
    <location>
        <begin position="465"/>
        <end position="476"/>
    </location>
</feature>
<feature type="compositionally biased region" description="Basic and acidic residues" evidence="1">
    <location>
        <begin position="599"/>
        <end position="608"/>
    </location>
</feature>
<feature type="compositionally biased region" description="Basic and acidic residues" evidence="1">
    <location>
        <begin position="551"/>
        <end position="562"/>
    </location>
</feature>
<evidence type="ECO:0000256" key="1">
    <source>
        <dbReference type="SAM" id="MobiDB-lite"/>
    </source>
</evidence>
<protein>
    <recommendedName>
        <fullName evidence="4">C2H2-type domain-containing protein</fullName>
    </recommendedName>
</protein>
<feature type="compositionally biased region" description="Polar residues" evidence="1">
    <location>
        <begin position="477"/>
        <end position="487"/>
    </location>
</feature>
<proteinExistence type="predicted"/>
<organism evidence="2 3">
    <name type="scientific">Neonectria punicea</name>
    <dbReference type="NCBI Taxonomy" id="979145"/>
    <lineage>
        <taxon>Eukaryota</taxon>
        <taxon>Fungi</taxon>
        <taxon>Dikarya</taxon>
        <taxon>Ascomycota</taxon>
        <taxon>Pezizomycotina</taxon>
        <taxon>Sordariomycetes</taxon>
        <taxon>Hypocreomycetidae</taxon>
        <taxon>Hypocreales</taxon>
        <taxon>Nectriaceae</taxon>
        <taxon>Neonectria</taxon>
    </lineage>
</organism>
<keyword evidence="3" id="KW-1185">Reference proteome</keyword>
<comment type="caution">
    <text evidence="2">The sequence shown here is derived from an EMBL/GenBank/DDBJ whole genome shotgun (WGS) entry which is preliminary data.</text>
</comment>
<feature type="compositionally biased region" description="Polar residues" evidence="1">
    <location>
        <begin position="427"/>
        <end position="442"/>
    </location>
</feature>
<feature type="compositionally biased region" description="Acidic residues" evidence="1">
    <location>
        <begin position="588"/>
        <end position="598"/>
    </location>
</feature>
<feature type="compositionally biased region" description="Basic and acidic residues" evidence="1">
    <location>
        <begin position="507"/>
        <end position="526"/>
    </location>
</feature>
<dbReference type="Proteomes" id="UP001498476">
    <property type="component" value="Unassembled WGS sequence"/>
</dbReference>
<sequence>MSSPKATDESLTKIDILAFGWKELVQLQDLYSLPDGTLQLPFDWWNAMSKKEQSRLARQIKSIIYREKTHDLDLERETICYNDLVLDGGRPLFPIEELEAVSRDPKPRLKMLKSWILRLDTNEKWKVFTRQFRWWQDFRKWQTDNRSLEDSRGVNAEGEEDEIWPRHQKGREERGLWCREKDCNGFADYAKAVHRRLAQHNFTQPFKLDEDIRKQDRLTTWVEYLNYEYWWFDRHIESFKRSKCDREEAWQELVDGKLLSGHETREYLNRHVFSDGFCNPDFWKDIVAQAIRTVEVARAAVREEMVIGTPKSEAVREETVLETPESEAVMKATMAIKRASSTFEPEYLLSLPSRLQSLQQATANLGSSEAEWECERNRVGLFDKFADARGAMKKARKAAKRQKTVVHWVRDQVHLIEAEMLHAEANQAESTTAKTPIANNDELSGEEVDSDRWSWSWKSDTPVSDDEKQPSVDHADSSQADSTTTIRPVNEELPGGEVDTDQWSWSWKRDTPVSDDEKQPSADHADSSQADSTTTKRPVGEDDEELPGEPSAKRQKVDHIELSTHSSTSPVAVTENREAGPEPRVVEDPESPVVEDPEPEPHVDKDPESPVVEDLESPVADAPEPAPHVVEDSESPLTDPPVSPLTNPLELEPRVVGEDLDDTQDKDQGPQATQSAVMHASRSVDATGEGPISSRLRKRDLAKVQSSSGSVDAPQPSNPKPKPKSKPKPKPKGKAKGKK</sequence>
<evidence type="ECO:0000313" key="2">
    <source>
        <dbReference type="EMBL" id="KAK7414085.1"/>
    </source>
</evidence>
<evidence type="ECO:0000313" key="3">
    <source>
        <dbReference type="Proteomes" id="UP001498476"/>
    </source>
</evidence>